<dbReference type="Proteomes" id="UP000242712">
    <property type="component" value="Unassembled WGS sequence"/>
</dbReference>
<dbReference type="EMBL" id="PPPX01000001">
    <property type="protein sequence ID" value="POA10370.1"/>
    <property type="molecule type" value="Genomic_DNA"/>
</dbReference>
<dbReference type="InterPro" id="IPR011256">
    <property type="entry name" value="Reg_factor_effector_dom_sf"/>
</dbReference>
<proteinExistence type="predicted"/>
<dbReference type="InterPro" id="IPR009057">
    <property type="entry name" value="Homeodomain-like_sf"/>
</dbReference>
<feature type="domain" description="HTH araC/xylS-type" evidence="4">
    <location>
        <begin position="11"/>
        <end position="109"/>
    </location>
</feature>
<dbReference type="PANTHER" id="PTHR47504:SF5">
    <property type="entry name" value="RIGHT ORIGIN-BINDING PROTEIN"/>
    <property type="match status" value="1"/>
</dbReference>
<protein>
    <submittedName>
        <fullName evidence="5">AraC family transcriptional regulator</fullName>
    </submittedName>
</protein>
<dbReference type="SUPFAM" id="SSF55136">
    <property type="entry name" value="Probable bacterial effector-binding domain"/>
    <property type="match status" value="1"/>
</dbReference>
<dbReference type="SMART" id="SM00871">
    <property type="entry name" value="AraC_E_bind"/>
    <property type="match status" value="1"/>
</dbReference>
<evidence type="ECO:0000256" key="1">
    <source>
        <dbReference type="ARBA" id="ARBA00023015"/>
    </source>
</evidence>
<accession>A0A2K4FG62</accession>
<dbReference type="InterPro" id="IPR029441">
    <property type="entry name" value="Cass2"/>
</dbReference>
<dbReference type="GO" id="GO:0043565">
    <property type="term" value="F:sequence-specific DNA binding"/>
    <property type="evidence" value="ECO:0007669"/>
    <property type="project" value="InterPro"/>
</dbReference>
<organism evidence="5 6">
    <name type="scientific">Staphylococcus argensis</name>
    <dbReference type="NCBI Taxonomy" id="1607738"/>
    <lineage>
        <taxon>Bacteria</taxon>
        <taxon>Bacillati</taxon>
        <taxon>Bacillota</taxon>
        <taxon>Bacilli</taxon>
        <taxon>Bacillales</taxon>
        <taxon>Staphylococcaceae</taxon>
        <taxon>Staphylococcus</taxon>
    </lineage>
</organism>
<keyword evidence="6" id="KW-1185">Reference proteome</keyword>
<evidence type="ECO:0000313" key="6">
    <source>
        <dbReference type="Proteomes" id="UP000242712"/>
    </source>
</evidence>
<dbReference type="SMART" id="SM00342">
    <property type="entry name" value="HTH_ARAC"/>
    <property type="match status" value="1"/>
</dbReference>
<dbReference type="PANTHER" id="PTHR47504">
    <property type="entry name" value="RIGHT ORIGIN-BINDING PROTEIN"/>
    <property type="match status" value="1"/>
</dbReference>
<evidence type="ECO:0000313" key="5">
    <source>
        <dbReference type="EMBL" id="POA10370.1"/>
    </source>
</evidence>
<name>A0A2K4FG62_9STAP</name>
<dbReference type="SUPFAM" id="SSF46689">
    <property type="entry name" value="Homeodomain-like"/>
    <property type="match status" value="1"/>
</dbReference>
<comment type="caution">
    <text evidence="5">The sequence shown here is derived from an EMBL/GenBank/DDBJ whole genome shotgun (WGS) entry which is preliminary data.</text>
</comment>
<dbReference type="InterPro" id="IPR018060">
    <property type="entry name" value="HTH_AraC"/>
</dbReference>
<reference evidence="5 6" key="1">
    <citation type="submission" date="2017-08" db="EMBL/GenBank/DDBJ databases">
        <title>Draft genome sequences of 64 type strains of genus Staph aureus.</title>
        <authorList>
            <person name="Cole K."/>
            <person name="Golubchik T."/>
            <person name="Russell J."/>
            <person name="Foster D."/>
            <person name="Llewelyn M."/>
            <person name="Wilson D."/>
            <person name="Crook D."/>
            <person name="Paul J."/>
        </authorList>
    </citation>
    <scope>NUCLEOTIDE SEQUENCE [LARGE SCALE GENOMIC DNA]</scope>
    <source>
        <strain evidence="5 6">DSM 29875</strain>
    </source>
</reference>
<dbReference type="GO" id="GO:0003700">
    <property type="term" value="F:DNA-binding transcription factor activity"/>
    <property type="evidence" value="ECO:0007669"/>
    <property type="project" value="InterPro"/>
</dbReference>
<evidence type="ECO:0000256" key="2">
    <source>
        <dbReference type="ARBA" id="ARBA00023125"/>
    </source>
</evidence>
<keyword evidence="3" id="KW-0804">Transcription</keyword>
<dbReference type="InterPro" id="IPR010499">
    <property type="entry name" value="AraC_E-bd"/>
</dbReference>
<dbReference type="Pfam" id="PF14526">
    <property type="entry name" value="Cass2"/>
    <property type="match status" value="1"/>
</dbReference>
<gene>
    <name evidence="5" type="ORF">CD039_04600</name>
</gene>
<dbReference type="Gene3D" id="3.20.80.10">
    <property type="entry name" value="Regulatory factor, effector binding domain"/>
    <property type="match status" value="1"/>
</dbReference>
<evidence type="ECO:0000259" key="4">
    <source>
        <dbReference type="PROSITE" id="PS01124"/>
    </source>
</evidence>
<sequence>MKVLDVIKQIQQAIIHIEDHLLESFQLQELSDYVGLSPYHLDQSFKMIVGQSPSEYAKARRMTLAAKDVMAHSGRVVDVAKKYHYASANDFANDFSDFHGISPIQVNTKKDELKMQQRVYIKLSTTERAPYTYRLERQKDIPLVGHARFIDAEDIENPFKVPDFIEDLLVDGYIKDLQRYNDIAPHELFVISCPLDNGMEIFVGVPSERYPSHLESRFLPERQYAKFNLQGSMDYVVNEAWYYIETSLQMTLPYERNSLYVEIYPFNIDFNDDLTKIQLWLPVDQDAYDESED</sequence>
<dbReference type="OrthoDB" id="9801123at2"/>
<keyword evidence="2" id="KW-0238">DNA-binding</keyword>
<dbReference type="InterPro" id="IPR050959">
    <property type="entry name" value="MarA-like"/>
</dbReference>
<dbReference type="PROSITE" id="PS01124">
    <property type="entry name" value="HTH_ARAC_FAMILY_2"/>
    <property type="match status" value="1"/>
</dbReference>
<dbReference type="AlphaFoldDB" id="A0A2K4FG62"/>
<dbReference type="Pfam" id="PF12833">
    <property type="entry name" value="HTH_18"/>
    <property type="match status" value="1"/>
</dbReference>
<keyword evidence="1" id="KW-0805">Transcription regulation</keyword>
<evidence type="ECO:0000256" key="3">
    <source>
        <dbReference type="ARBA" id="ARBA00023163"/>
    </source>
</evidence>
<dbReference type="Gene3D" id="1.10.10.60">
    <property type="entry name" value="Homeodomain-like"/>
    <property type="match status" value="1"/>
</dbReference>